<dbReference type="PROSITE" id="PS51688">
    <property type="entry name" value="ICA"/>
    <property type="match status" value="1"/>
</dbReference>
<feature type="region of interest" description="Disordered" evidence="11">
    <location>
        <begin position="36"/>
        <end position="162"/>
    </location>
</feature>
<proteinExistence type="predicted"/>
<feature type="compositionally biased region" description="Low complexity" evidence="11">
    <location>
        <begin position="1107"/>
        <end position="1120"/>
    </location>
</feature>
<evidence type="ECO:0000256" key="5">
    <source>
        <dbReference type="ARBA" id="ARBA00022840"/>
    </source>
</evidence>
<sequence>MKRRKRWQGRLLLVVAACAAPVVDAGAALDAARAAAAAKKGSAKKGPSAADRARAAQARATGAKPAKADAPRAKKDAPRTATPIQGKRSAAGEIAAAKAAAAKARAAAAAAPPPPPPPPPVAAKPPPPLEAEAEPPRKGLFGFGSKAKKEEPPPAVVPETTATTTVKPVEPNETLTTTPQAKKTGVETSASVYKRLEQANTSQLLDLVLKVPLRSFELAHDSRTGRRQLGALGEDLEYFMPEAVNVGRRAFPDPDDPRKAIYVENFAHVDATVLFMHSLGATQELARRQEVAEQALVTLTDAAQRTQQRLEVVRRAAEAERVAADAERNYTLTERAEAARLEERRLLAEDEAEKDAVERRGRRENETLAGIDDATRKRIEDADAKMRLRQVRSLELEEETVAHAEELRRLTDEALARRKLEDELAIEALRAKAEQARAVAAERAKAEMERLNEDVRLRAMRARADEARRRLLAAIALAFDYIARGAMTLLGEDPRMLAQLVGAVIACVAGAYFSREFAILARNLAEAYFGRPRLVRETSRVRAARLRDLASFVFGKAVRAPLAVVKDRARVAGEEGLLCVRIVVDRTGNGASIIGSWLRDEGTTLLDVCRALGRFVKNGALALVELLGLIAFAVAARLKVLAKRIALPKNQAAARLAAFDLRAQLAGVASFRRKDAARMRGERRDGARKARIDAAERRHARLAKRIKTKDRRAARAAAARASRRARVADARRARIEEKAEALVKRETDFLEGVVLPPGLRERLVRLATATRNAKQNRSPFRHMLLHGPPGTGKTLCAKRLAKATGLEYALMSGGDVGPLGPEGVTALHALFRWARTSTRGVLVFIDEAEAFLASRANGRLTEHMRNALNAFLYQTGTQSPHFVLVLATNRASDLDEAVLDRTDEEIYVGLPDLPGRRTLVRLYYGIYLRRLAELSTSRLARLWRVIRRLPAPLKVEDGVDEEKTFDAIADDTRGFSGREIEKLFVAVQAVAYGSGGVLDLDTFLSVVRHKVAEHRNKALMNDAGDARPPSALKKPARSWITDAQAGLDHEDSPSRAEVVSVFLDDDEESLYGDESVMGFESPEARLKSPPGSDPRFRSPRARRVRSPEASPGGPPNSNNPLTPPPPKGDSPGPMRDARHTPRMALSSPFEAAIAKRRGEVEFAVEEDKSV</sequence>
<evidence type="ECO:0000256" key="7">
    <source>
        <dbReference type="ARBA" id="ARBA00023128"/>
    </source>
</evidence>
<feature type="compositionally biased region" description="Low complexity" evidence="11">
    <location>
        <begin position="36"/>
        <end position="65"/>
    </location>
</feature>
<keyword evidence="9" id="KW-1135">Mitochondrion nucleoid</keyword>
<dbReference type="Gene3D" id="3.40.50.300">
    <property type="entry name" value="P-loop containing nucleotide triphosphate hydrolases"/>
    <property type="match status" value="1"/>
</dbReference>
<keyword evidence="15" id="KW-1185">Reference proteome</keyword>
<accession>A0A8J2SK08</accession>
<gene>
    <name evidence="14" type="ORF">PECAL_4P16590</name>
</gene>
<dbReference type="GO" id="GO:0042645">
    <property type="term" value="C:mitochondrial nucleoid"/>
    <property type="evidence" value="ECO:0007669"/>
    <property type="project" value="UniProtKB-SubCell"/>
</dbReference>
<feature type="domain" description="Peptidase S74" evidence="13">
    <location>
        <begin position="189"/>
        <end position="296"/>
    </location>
</feature>
<dbReference type="EMBL" id="CAKKNE010000004">
    <property type="protein sequence ID" value="CAH0374383.1"/>
    <property type="molecule type" value="Genomic_DNA"/>
</dbReference>
<evidence type="ECO:0000256" key="2">
    <source>
        <dbReference type="ARBA" id="ARBA00004436"/>
    </source>
</evidence>
<evidence type="ECO:0000259" key="13">
    <source>
        <dbReference type="PROSITE" id="PS51688"/>
    </source>
</evidence>
<dbReference type="SMART" id="SM00382">
    <property type="entry name" value="AAA"/>
    <property type="match status" value="1"/>
</dbReference>
<dbReference type="InterPro" id="IPR027417">
    <property type="entry name" value="P-loop_NTPase"/>
</dbReference>
<dbReference type="PANTHER" id="PTHR23075:SF0">
    <property type="entry name" value="ATPASE FAMILY AAA DOMAIN-CONTAINING PROTEIN 3"/>
    <property type="match status" value="1"/>
</dbReference>
<comment type="subcellular location">
    <subcellularLocation>
        <location evidence="1">Mitochondrion inner membrane</location>
    </subcellularLocation>
    <subcellularLocation>
        <location evidence="2">Mitochondrion matrix</location>
        <location evidence="2">Mitochondrion nucleoid</location>
    </subcellularLocation>
</comment>
<dbReference type="GO" id="GO:0005743">
    <property type="term" value="C:mitochondrial inner membrane"/>
    <property type="evidence" value="ECO:0007669"/>
    <property type="project" value="UniProtKB-SubCell"/>
</dbReference>
<feature type="signal peptide" evidence="12">
    <location>
        <begin position="1"/>
        <end position="25"/>
    </location>
</feature>
<dbReference type="Pfam" id="PF00004">
    <property type="entry name" value="AAA"/>
    <property type="match status" value="1"/>
</dbReference>
<evidence type="ECO:0000256" key="4">
    <source>
        <dbReference type="ARBA" id="ARBA00022792"/>
    </source>
</evidence>
<dbReference type="PANTHER" id="PTHR23075">
    <property type="entry name" value="PUTATIVE ATP-ASE"/>
    <property type="match status" value="1"/>
</dbReference>
<dbReference type="InterPro" id="IPR003959">
    <property type="entry name" value="ATPase_AAA_core"/>
</dbReference>
<keyword evidence="7" id="KW-0496">Mitochondrion</keyword>
<dbReference type="GO" id="GO:0007005">
    <property type="term" value="P:mitochondrion organization"/>
    <property type="evidence" value="ECO:0007669"/>
    <property type="project" value="TreeGrafter"/>
</dbReference>
<keyword evidence="8" id="KW-0472">Membrane</keyword>
<evidence type="ECO:0000256" key="12">
    <source>
        <dbReference type="SAM" id="SignalP"/>
    </source>
</evidence>
<dbReference type="InterPro" id="IPR021911">
    <property type="entry name" value="ATAD3_N"/>
</dbReference>
<evidence type="ECO:0000313" key="15">
    <source>
        <dbReference type="Proteomes" id="UP000789595"/>
    </source>
</evidence>
<dbReference type="OrthoDB" id="199596at2759"/>
<feature type="region of interest" description="Disordered" evidence="11">
    <location>
        <begin position="1075"/>
        <end position="1148"/>
    </location>
</feature>
<dbReference type="AlphaFoldDB" id="A0A8J2SK08"/>
<dbReference type="Proteomes" id="UP000789595">
    <property type="component" value="Unassembled WGS sequence"/>
</dbReference>
<keyword evidence="6 10" id="KW-0175">Coiled coil</keyword>
<name>A0A8J2SK08_9STRA</name>
<comment type="caution">
    <text evidence="14">The sequence shown here is derived from an EMBL/GenBank/DDBJ whole genome shotgun (WGS) entry which is preliminary data.</text>
</comment>
<dbReference type="GO" id="GO:0005524">
    <property type="term" value="F:ATP binding"/>
    <property type="evidence" value="ECO:0007669"/>
    <property type="project" value="UniProtKB-KW"/>
</dbReference>
<feature type="compositionally biased region" description="Low complexity" evidence="11">
    <location>
        <begin position="91"/>
        <end position="110"/>
    </location>
</feature>
<keyword evidence="3" id="KW-0547">Nucleotide-binding</keyword>
<keyword evidence="5" id="KW-0067">ATP-binding</keyword>
<evidence type="ECO:0000256" key="3">
    <source>
        <dbReference type="ARBA" id="ARBA00022741"/>
    </source>
</evidence>
<dbReference type="SUPFAM" id="SSF52540">
    <property type="entry name" value="P-loop containing nucleoside triphosphate hydrolases"/>
    <property type="match status" value="1"/>
</dbReference>
<keyword evidence="4" id="KW-0999">Mitochondrion inner membrane</keyword>
<dbReference type="GO" id="GO:0008270">
    <property type="term" value="F:zinc ion binding"/>
    <property type="evidence" value="ECO:0007669"/>
    <property type="project" value="TreeGrafter"/>
</dbReference>
<dbReference type="Pfam" id="PF12037">
    <property type="entry name" value="ATAD3_N"/>
    <property type="match status" value="1"/>
</dbReference>
<evidence type="ECO:0000313" key="14">
    <source>
        <dbReference type="EMBL" id="CAH0374383.1"/>
    </source>
</evidence>
<feature type="chain" id="PRO_5035162052" description="Peptidase S74 domain-containing protein" evidence="12">
    <location>
        <begin position="26"/>
        <end position="1170"/>
    </location>
</feature>
<feature type="compositionally biased region" description="Basic and acidic residues" evidence="11">
    <location>
        <begin position="66"/>
        <end position="78"/>
    </location>
</feature>
<keyword evidence="12" id="KW-0732">Signal</keyword>
<protein>
    <recommendedName>
        <fullName evidence="13">Peptidase S74 domain-containing protein</fullName>
    </recommendedName>
</protein>
<reference evidence="14" key="1">
    <citation type="submission" date="2021-11" db="EMBL/GenBank/DDBJ databases">
        <authorList>
            <consortium name="Genoscope - CEA"/>
            <person name="William W."/>
        </authorList>
    </citation>
    <scope>NUCLEOTIDE SEQUENCE</scope>
</reference>
<evidence type="ECO:0000256" key="9">
    <source>
        <dbReference type="ARBA" id="ARBA00023271"/>
    </source>
</evidence>
<feature type="coiled-coil region" evidence="10">
    <location>
        <begin position="309"/>
        <end position="360"/>
    </location>
</feature>
<dbReference type="GO" id="GO:0016887">
    <property type="term" value="F:ATP hydrolysis activity"/>
    <property type="evidence" value="ECO:0007669"/>
    <property type="project" value="InterPro"/>
</dbReference>
<evidence type="ECO:0000256" key="11">
    <source>
        <dbReference type="SAM" id="MobiDB-lite"/>
    </source>
</evidence>
<feature type="coiled-coil region" evidence="10">
    <location>
        <begin position="393"/>
        <end position="465"/>
    </location>
</feature>
<dbReference type="InterPro" id="IPR003593">
    <property type="entry name" value="AAA+_ATPase"/>
</dbReference>
<dbReference type="InterPro" id="IPR030392">
    <property type="entry name" value="S74_ICA"/>
</dbReference>
<feature type="compositionally biased region" description="Pro residues" evidence="11">
    <location>
        <begin position="111"/>
        <end position="129"/>
    </location>
</feature>
<evidence type="ECO:0000256" key="1">
    <source>
        <dbReference type="ARBA" id="ARBA00004273"/>
    </source>
</evidence>
<evidence type="ECO:0000256" key="6">
    <source>
        <dbReference type="ARBA" id="ARBA00023054"/>
    </source>
</evidence>
<evidence type="ECO:0000256" key="10">
    <source>
        <dbReference type="SAM" id="Coils"/>
    </source>
</evidence>
<organism evidence="14 15">
    <name type="scientific">Pelagomonas calceolata</name>
    <dbReference type="NCBI Taxonomy" id="35677"/>
    <lineage>
        <taxon>Eukaryota</taxon>
        <taxon>Sar</taxon>
        <taxon>Stramenopiles</taxon>
        <taxon>Ochrophyta</taxon>
        <taxon>Pelagophyceae</taxon>
        <taxon>Pelagomonadales</taxon>
        <taxon>Pelagomonadaceae</taxon>
        <taxon>Pelagomonas</taxon>
    </lineage>
</organism>
<evidence type="ECO:0000256" key="8">
    <source>
        <dbReference type="ARBA" id="ARBA00023136"/>
    </source>
</evidence>